<evidence type="ECO:0000313" key="1">
    <source>
        <dbReference type="EMBL" id="OPJ67336.1"/>
    </source>
</evidence>
<dbReference type="AlphaFoldDB" id="A0A1V4J5A7"/>
<name>A0A1V4J5A7_PATFA</name>
<dbReference type="EMBL" id="LSYS01009165">
    <property type="protein sequence ID" value="OPJ67336.1"/>
    <property type="molecule type" value="Genomic_DNA"/>
</dbReference>
<evidence type="ECO:0000313" key="2">
    <source>
        <dbReference type="Proteomes" id="UP000190648"/>
    </source>
</evidence>
<sequence>MYLLLCLSSVPWGKSRTWWKVLHQRSGFIDFIKSGPQLILAQALNHPTTDQLLHKHLFTGIQKPTMLSAVLQHTRM</sequence>
<comment type="caution">
    <text evidence="1">The sequence shown here is derived from an EMBL/GenBank/DDBJ whole genome shotgun (WGS) entry which is preliminary data.</text>
</comment>
<protein>
    <submittedName>
        <fullName evidence="1">Uncharacterized protein</fullName>
    </submittedName>
</protein>
<keyword evidence="2" id="KW-1185">Reference proteome</keyword>
<gene>
    <name evidence="1" type="ORF">AV530_011625</name>
</gene>
<dbReference type="Proteomes" id="UP000190648">
    <property type="component" value="Unassembled WGS sequence"/>
</dbReference>
<reference evidence="1 2" key="1">
    <citation type="submission" date="2016-02" db="EMBL/GenBank/DDBJ databases">
        <title>Band-tailed pigeon sequencing and assembly.</title>
        <authorList>
            <person name="Soares A.E."/>
            <person name="Novak B.J."/>
            <person name="Rice E.S."/>
            <person name="O'Connell B."/>
            <person name="Chang D."/>
            <person name="Weber S."/>
            <person name="Shapiro B."/>
        </authorList>
    </citation>
    <scope>NUCLEOTIDE SEQUENCE [LARGE SCALE GENOMIC DNA]</scope>
    <source>
        <strain evidence="1">BTP2013</strain>
        <tissue evidence="1">Blood</tissue>
    </source>
</reference>
<organism evidence="1 2">
    <name type="scientific">Patagioenas fasciata monilis</name>
    <dbReference type="NCBI Taxonomy" id="372326"/>
    <lineage>
        <taxon>Eukaryota</taxon>
        <taxon>Metazoa</taxon>
        <taxon>Chordata</taxon>
        <taxon>Craniata</taxon>
        <taxon>Vertebrata</taxon>
        <taxon>Euteleostomi</taxon>
        <taxon>Archelosauria</taxon>
        <taxon>Archosauria</taxon>
        <taxon>Dinosauria</taxon>
        <taxon>Saurischia</taxon>
        <taxon>Theropoda</taxon>
        <taxon>Coelurosauria</taxon>
        <taxon>Aves</taxon>
        <taxon>Neognathae</taxon>
        <taxon>Neoaves</taxon>
        <taxon>Columbimorphae</taxon>
        <taxon>Columbiformes</taxon>
        <taxon>Columbidae</taxon>
        <taxon>Patagioenas</taxon>
    </lineage>
</organism>
<accession>A0A1V4J5A7</accession>
<proteinExistence type="predicted"/>